<evidence type="ECO:0000256" key="4">
    <source>
        <dbReference type="ARBA" id="ARBA00022695"/>
    </source>
</evidence>
<dbReference type="RefSeq" id="WP_203997255.1">
    <property type="nucleotide sequence ID" value="NZ_BOPG01000033.1"/>
</dbReference>
<evidence type="ECO:0000256" key="3">
    <source>
        <dbReference type="ARBA" id="ARBA00022679"/>
    </source>
</evidence>
<organism evidence="11 12">
    <name type="scientific">Virgisporangium aurantiacum</name>
    <dbReference type="NCBI Taxonomy" id="175570"/>
    <lineage>
        <taxon>Bacteria</taxon>
        <taxon>Bacillati</taxon>
        <taxon>Actinomycetota</taxon>
        <taxon>Actinomycetes</taxon>
        <taxon>Micromonosporales</taxon>
        <taxon>Micromonosporaceae</taxon>
        <taxon>Virgisporangium</taxon>
    </lineage>
</organism>
<evidence type="ECO:0000259" key="10">
    <source>
        <dbReference type="Pfam" id="PF21694"/>
    </source>
</evidence>
<dbReference type="InterPro" id="IPR048466">
    <property type="entry name" value="DNA_pol3_delta-like_C"/>
</dbReference>
<name>A0A8J4E0G7_9ACTN</name>
<dbReference type="SUPFAM" id="SSF52540">
    <property type="entry name" value="P-loop containing nucleoside triphosphate hydrolases"/>
    <property type="match status" value="1"/>
</dbReference>
<comment type="catalytic activity">
    <reaction evidence="8">
        <text>DNA(n) + a 2'-deoxyribonucleoside 5'-triphosphate = DNA(n+1) + diphosphate</text>
        <dbReference type="Rhea" id="RHEA:22508"/>
        <dbReference type="Rhea" id="RHEA-COMP:17339"/>
        <dbReference type="Rhea" id="RHEA-COMP:17340"/>
        <dbReference type="ChEBI" id="CHEBI:33019"/>
        <dbReference type="ChEBI" id="CHEBI:61560"/>
        <dbReference type="ChEBI" id="CHEBI:173112"/>
        <dbReference type="EC" id="2.7.7.7"/>
    </reaction>
</comment>
<dbReference type="EMBL" id="BOPG01000033">
    <property type="protein sequence ID" value="GIJ57685.1"/>
    <property type="molecule type" value="Genomic_DNA"/>
</dbReference>
<protein>
    <recommendedName>
        <fullName evidence="2">DNA polymerase III subunit delta</fullName>
        <ecNumber evidence="1">2.7.7.7</ecNumber>
    </recommendedName>
</protein>
<dbReference type="InterPro" id="IPR010372">
    <property type="entry name" value="DNA_pol3_delta_N"/>
</dbReference>
<dbReference type="Pfam" id="PF06144">
    <property type="entry name" value="DNA_pol3_delta"/>
    <property type="match status" value="1"/>
</dbReference>
<keyword evidence="6" id="KW-0239">DNA-directed DNA polymerase</keyword>
<evidence type="ECO:0000256" key="5">
    <source>
        <dbReference type="ARBA" id="ARBA00022705"/>
    </source>
</evidence>
<comment type="caution">
    <text evidence="11">The sequence shown here is derived from an EMBL/GenBank/DDBJ whole genome shotgun (WGS) entry which is preliminary data.</text>
</comment>
<dbReference type="Gene3D" id="3.40.50.300">
    <property type="entry name" value="P-loop containing nucleotide triphosphate hydrolases"/>
    <property type="match status" value="1"/>
</dbReference>
<dbReference type="PANTHER" id="PTHR34388:SF1">
    <property type="entry name" value="DNA POLYMERASE III SUBUNIT DELTA"/>
    <property type="match status" value="1"/>
</dbReference>
<dbReference type="Pfam" id="PF21694">
    <property type="entry name" value="DNA_pol3_delta_C"/>
    <property type="match status" value="1"/>
</dbReference>
<dbReference type="AlphaFoldDB" id="A0A8J4E0G7"/>
<keyword evidence="5" id="KW-0235">DNA replication</keyword>
<dbReference type="PANTHER" id="PTHR34388">
    <property type="entry name" value="DNA POLYMERASE III SUBUNIT DELTA"/>
    <property type="match status" value="1"/>
</dbReference>
<dbReference type="InterPro" id="IPR008921">
    <property type="entry name" value="DNA_pol3_clamp-load_cplx_C"/>
</dbReference>
<accession>A0A8J4E0G7</accession>
<dbReference type="Gene3D" id="1.20.272.10">
    <property type="match status" value="1"/>
</dbReference>
<feature type="domain" description="DNA polymerase III delta N-terminal" evidence="9">
    <location>
        <begin position="8"/>
        <end position="113"/>
    </location>
</feature>
<keyword evidence="4" id="KW-0548">Nucleotidyltransferase</keyword>
<dbReference type="GO" id="GO:0006261">
    <property type="term" value="P:DNA-templated DNA replication"/>
    <property type="evidence" value="ECO:0007669"/>
    <property type="project" value="TreeGrafter"/>
</dbReference>
<evidence type="ECO:0000256" key="2">
    <source>
        <dbReference type="ARBA" id="ARBA00017703"/>
    </source>
</evidence>
<dbReference type="NCBIfam" id="TIGR01128">
    <property type="entry name" value="holA"/>
    <property type="match status" value="1"/>
</dbReference>
<sequence>MADAVTVHVVFGEEELLASRAVAGIVAAAKAADADAEVRQYEAGALVPGELAEMLSPSLFGGNRVLVVRSAQDAKKDVIAALVAYAKSPEPDVTLVLQHNGGAKGKALIDGLKAAKANMVAVPKIGRARERVEFVTGEVRRLGGRASEDAAEALIAAVGTDLRDLVSACSQLVADTGGGAIDRKTIARYYRGKAEVSGFQVADAAMVGDVAAALEALRWALHIGVDPVPIADALADGIRTVARVASAGRGNSYQIAGNLGMPAWKVERAQRQARGWTADALVDAMRVAAECNAAVKGGSDDREYALERAVFAVAAARQGGGGAR</sequence>
<evidence type="ECO:0000256" key="7">
    <source>
        <dbReference type="ARBA" id="ARBA00034754"/>
    </source>
</evidence>
<dbReference type="EC" id="2.7.7.7" evidence="1"/>
<comment type="similarity">
    <text evidence="7">Belongs to the DNA polymerase HolA subunit family.</text>
</comment>
<dbReference type="GO" id="GO:0003677">
    <property type="term" value="F:DNA binding"/>
    <property type="evidence" value="ECO:0007669"/>
    <property type="project" value="InterPro"/>
</dbReference>
<evidence type="ECO:0000313" key="11">
    <source>
        <dbReference type="EMBL" id="GIJ57685.1"/>
    </source>
</evidence>
<reference evidence="11" key="1">
    <citation type="submission" date="2021-01" db="EMBL/GenBank/DDBJ databases">
        <title>Whole genome shotgun sequence of Virgisporangium aurantiacum NBRC 16421.</title>
        <authorList>
            <person name="Komaki H."/>
            <person name="Tamura T."/>
        </authorList>
    </citation>
    <scope>NUCLEOTIDE SEQUENCE</scope>
    <source>
        <strain evidence="11">NBRC 16421</strain>
    </source>
</reference>
<dbReference type="InterPro" id="IPR027417">
    <property type="entry name" value="P-loop_NTPase"/>
</dbReference>
<dbReference type="Proteomes" id="UP000612585">
    <property type="component" value="Unassembled WGS sequence"/>
</dbReference>
<evidence type="ECO:0000256" key="1">
    <source>
        <dbReference type="ARBA" id="ARBA00012417"/>
    </source>
</evidence>
<feature type="domain" description="DNA polymerase III delta subunit-like C-terminal" evidence="10">
    <location>
        <begin position="198"/>
        <end position="310"/>
    </location>
</feature>
<dbReference type="InterPro" id="IPR005790">
    <property type="entry name" value="DNA_polIII_delta"/>
</dbReference>
<evidence type="ECO:0000313" key="12">
    <source>
        <dbReference type="Proteomes" id="UP000612585"/>
    </source>
</evidence>
<keyword evidence="12" id="KW-1185">Reference proteome</keyword>
<dbReference type="SUPFAM" id="SSF48019">
    <property type="entry name" value="post-AAA+ oligomerization domain-like"/>
    <property type="match status" value="1"/>
</dbReference>
<keyword evidence="3" id="KW-0808">Transferase</keyword>
<dbReference type="GO" id="GO:0009360">
    <property type="term" value="C:DNA polymerase III complex"/>
    <property type="evidence" value="ECO:0007669"/>
    <property type="project" value="InterPro"/>
</dbReference>
<dbReference type="GO" id="GO:0003887">
    <property type="term" value="F:DNA-directed DNA polymerase activity"/>
    <property type="evidence" value="ECO:0007669"/>
    <property type="project" value="UniProtKB-KW"/>
</dbReference>
<evidence type="ECO:0000256" key="8">
    <source>
        <dbReference type="ARBA" id="ARBA00049244"/>
    </source>
</evidence>
<proteinExistence type="inferred from homology"/>
<evidence type="ECO:0000259" key="9">
    <source>
        <dbReference type="Pfam" id="PF06144"/>
    </source>
</evidence>
<gene>
    <name evidence="11" type="primary">holA</name>
    <name evidence="11" type="ORF">Vau01_052010</name>
</gene>
<evidence type="ECO:0000256" key="6">
    <source>
        <dbReference type="ARBA" id="ARBA00022932"/>
    </source>
</evidence>